<dbReference type="AlphaFoldDB" id="A0A318FKS8"/>
<keyword evidence="1" id="KW-0472">Membrane</keyword>
<gene>
    <name evidence="2" type="ORF">DET57_11011</name>
</gene>
<proteinExistence type="predicted"/>
<organism evidence="2 3">
    <name type="scientific">Klebsiella oxytoca</name>
    <dbReference type="NCBI Taxonomy" id="571"/>
    <lineage>
        <taxon>Bacteria</taxon>
        <taxon>Pseudomonadati</taxon>
        <taxon>Pseudomonadota</taxon>
        <taxon>Gammaproteobacteria</taxon>
        <taxon>Enterobacterales</taxon>
        <taxon>Enterobacteriaceae</taxon>
        <taxon>Klebsiella/Raoultella group</taxon>
        <taxon>Klebsiella</taxon>
    </lineage>
</organism>
<keyword evidence="1" id="KW-1133">Transmembrane helix</keyword>
<sequence>MRLLNAFASLFTALVVVEAIHGDSTFLCTIFLPRLLSTALVMAAFFFCLFSTLELLSWPVLKAIDGKREDR</sequence>
<accession>A0A318FKS8</accession>
<evidence type="ECO:0000313" key="3">
    <source>
        <dbReference type="Proteomes" id="UP000247485"/>
    </source>
</evidence>
<name>A0A318FKS8_KLEOX</name>
<dbReference type="EMBL" id="QJJG01000010">
    <property type="protein sequence ID" value="PXW43897.1"/>
    <property type="molecule type" value="Genomic_DNA"/>
</dbReference>
<evidence type="ECO:0000256" key="1">
    <source>
        <dbReference type="SAM" id="Phobius"/>
    </source>
</evidence>
<reference evidence="2 3" key="1">
    <citation type="submission" date="2018-05" db="EMBL/GenBank/DDBJ databases">
        <title>Freshwater and sediment microbial communities from various areas in North America, analyzing microbe dynamics in response to fracking.</title>
        <authorList>
            <person name="Lamendella R."/>
        </authorList>
    </citation>
    <scope>NUCLEOTIDE SEQUENCE [LARGE SCALE GENOMIC DNA]</scope>
    <source>
        <strain evidence="2 3">67</strain>
    </source>
</reference>
<feature type="transmembrane region" description="Helical" evidence="1">
    <location>
        <begin position="35"/>
        <end position="61"/>
    </location>
</feature>
<protein>
    <submittedName>
        <fullName evidence="2">Uncharacterized protein</fullName>
    </submittedName>
</protein>
<comment type="caution">
    <text evidence="2">The sequence shown here is derived from an EMBL/GenBank/DDBJ whole genome shotgun (WGS) entry which is preliminary data.</text>
</comment>
<evidence type="ECO:0000313" key="2">
    <source>
        <dbReference type="EMBL" id="PXW43897.1"/>
    </source>
</evidence>
<dbReference type="Proteomes" id="UP000247485">
    <property type="component" value="Unassembled WGS sequence"/>
</dbReference>
<keyword evidence="1" id="KW-0812">Transmembrane</keyword>